<organism evidence="2 3">
    <name type="scientific">Plasmodium coatneyi</name>
    <dbReference type="NCBI Taxonomy" id="208452"/>
    <lineage>
        <taxon>Eukaryota</taxon>
        <taxon>Sar</taxon>
        <taxon>Alveolata</taxon>
        <taxon>Apicomplexa</taxon>
        <taxon>Aconoidasida</taxon>
        <taxon>Haemosporida</taxon>
        <taxon>Plasmodiidae</taxon>
        <taxon>Plasmodium</taxon>
    </lineage>
</organism>
<keyword evidence="1" id="KW-0812">Transmembrane</keyword>
<dbReference type="Proteomes" id="UP000092716">
    <property type="component" value="Chromosome 13"/>
</dbReference>
<protein>
    <submittedName>
        <fullName evidence="2">Uncharacterized protein</fullName>
    </submittedName>
</protein>
<feature type="transmembrane region" description="Helical" evidence="1">
    <location>
        <begin position="373"/>
        <end position="393"/>
    </location>
</feature>
<feature type="transmembrane region" description="Helical" evidence="1">
    <location>
        <begin position="148"/>
        <end position="165"/>
    </location>
</feature>
<feature type="transmembrane region" description="Helical" evidence="1">
    <location>
        <begin position="12"/>
        <end position="32"/>
    </location>
</feature>
<proteinExistence type="predicted"/>
<keyword evidence="3" id="KW-1185">Reference proteome</keyword>
<feature type="transmembrane region" description="Helical" evidence="1">
    <location>
        <begin position="293"/>
        <end position="310"/>
    </location>
</feature>
<dbReference type="VEuPathDB" id="PlasmoDB:PCOAH_00048630"/>
<feature type="transmembrane region" description="Helical" evidence="1">
    <location>
        <begin position="208"/>
        <end position="230"/>
    </location>
</feature>
<feature type="transmembrane region" description="Helical" evidence="1">
    <location>
        <begin position="59"/>
        <end position="81"/>
    </location>
</feature>
<sequence>MESFNIGKNANIDFLEPAITISVLFICLYMIISTNNPAHFLIRSFFFKSKIFLWELKDIFTNINFFALTFCSFFFVSYYILHVLKYEKVWSLFCVNYDYYDKILSYKLKDISIKSLFQNGISEKNYLVNLLYSFKFFFNIFFLNDASLTQIAFTFFIVFVLLSLYAKQVSRVVFITSTLASPVFSGFILVFFLKKVLNVEYNHSGEEIFSFLFLIFFYKTNPYLSVFQYNDRSLHPYHGTELRLYIHLLFFVKYLTYEGKFYEVKALVAVIISAIVFLPQAIDSFEVHTFAKFIWLAAYYFVNNYVPFAFSGNFTLSKVFEYDVGELLRNEFKNNISLHHFNVLSRIPFNYLVTKICFFWIPYILLTRTNKNLKYLIMLLMSINLIATSTYLAKNVVPGIPLNMLLLFFLNKIGI</sequence>
<dbReference type="KEGG" id="pcot:PCOAH_00048630"/>
<dbReference type="AlphaFoldDB" id="A0A1B1E6F1"/>
<keyword evidence="1" id="KW-0472">Membrane</keyword>
<gene>
    <name evidence="2" type="ORF">PCOAH_00048630</name>
</gene>
<accession>A0A1B1E6F1</accession>
<dbReference type="GeneID" id="30911594"/>
<feature type="transmembrane region" description="Helical" evidence="1">
    <location>
        <begin position="263"/>
        <end position="281"/>
    </location>
</feature>
<reference evidence="3" key="1">
    <citation type="submission" date="2016-06" db="EMBL/GenBank/DDBJ databases">
        <title>First high quality genome sequence of Plasmodium coatneyi using continuous long reads from single molecule, real-time sequencing.</title>
        <authorList>
            <person name="Chien J.-T."/>
            <person name="Pakala S.B."/>
            <person name="Geraldo J.A."/>
            <person name="Lapp S.A."/>
            <person name="Barnwell J.W."/>
            <person name="Kissinger J.C."/>
            <person name="Galinski M.R."/>
            <person name="Humphrey J.C."/>
        </authorList>
    </citation>
    <scope>NUCLEOTIDE SEQUENCE [LARGE SCALE GENOMIC DNA]</scope>
    <source>
        <strain evidence="3">Hackeri</strain>
    </source>
</reference>
<evidence type="ECO:0000313" key="2">
    <source>
        <dbReference type="EMBL" id="ANQ10568.1"/>
    </source>
</evidence>
<name>A0A1B1E6F1_9APIC</name>
<evidence type="ECO:0000256" key="1">
    <source>
        <dbReference type="SAM" id="Phobius"/>
    </source>
</evidence>
<dbReference type="RefSeq" id="XP_019917263.1">
    <property type="nucleotide sequence ID" value="XM_020061646.1"/>
</dbReference>
<keyword evidence="1" id="KW-1133">Transmembrane helix</keyword>
<dbReference type="EMBL" id="CP016251">
    <property type="protein sequence ID" value="ANQ10568.1"/>
    <property type="molecule type" value="Genomic_DNA"/>
</dbReference>
<feature type="transmembrane region" description="Helical" evidence="1">
    <location>
        <begin position="172"/>
        <end position="193"/>
    </location>
</feature>
<evidence type="ECO:0000313" key="3">
    <source>
        <dbReference type="Proteomes" id="UP000092716"/>
    </source>
</evidence>
<feature type="transmembrane region" description="Helical" evidence="1">
    <location>
        <begin position="347"/>
        <end position="366"/>
    </location>
</feature>
<dbReference type="OrthoDB" id="391665at2759"/>